<accession>A0A9E5JWY2</accession>
<dbReference type="InterPro" id="IPR036291">
    <property type="entry name" value="NAD(P)-bd_dom_sf"/>
</dbReference>
<dbReference type="GO" id="GO:0016616">
    <property type="term" value="F:oxidoreductase activity, acting on the CH-OH group of donors, NAD or NADP as acceptor"/>
    <property type="evidence" value="ECO:0007669"/>
    <property type="project" value="InterPro"/>
</dbReference>
<evidence type="ECO:0000313" key="4">
    <source>
        <dbReference type="EMBL" id="NHO66430.1"/>
    </source>
</evidence>
<dbReference type="InterPro" id="IPR008927">
    <property type="entry name" value="6-PGluconate_DH-like_C_sf"/>
</dbReference>
<reference evidence="4" key="1">
    <citation type="submission" date="2020-03" db="EMBL/GenBank/DDBJ databases">
        <authorList>
            <person name="Guo F."/>
        </authorList>
    </citation>
    <scope>NUCLEOTIDE SEQUENCE</scope>
    <source>
        <strain evidence="4">JCM 30134</strain>
    </source>
</reference>
<evidence type="ECO:0000259" key="3">
    <source>
        <dbReference type="Pfam" id="PF02737"/>
    </source>
</evidence>
<dbReference type="InterPro" id="IPR013328">
    <property type="entry name" value="6PGD_dom2"/>
</dbReference>
<evidence type="ECO:0000259" key="2">
    <source>
        <dbReference type="Pfam" id="PF00725"/>
    </source>
</evidence>
<dbReference type="PANTHER" id="PTHR48075:SF5">
    <property type="entry name" value="3-HYDROXYBUTYRYL-COA DEHYDROGENASE"/>
    <property type="match status" value="1"/>
</dbReference>
<dbReference type="EMBL" id="JAAONZ010000009">
    <property type="protein sequence ID" value="NHO66430.1"/>
    <property type="molecule type" value="Genomic_DNA"/>
</dbReference>
<name>A0A9E5JWY2_9GAMM</name>
<keyword evidence="5" id="KW-1185">Reference proteome</keyword>
<proteinExistence type="predicted"/>
<dbReference type="AlphaFoldDB" id="A0A9E5JWY2"/>
<feature type="domain" description="3-hydroxyacyl-CoA dehydrogenase C-terminal" evidence="2">
    <location>
        <begin position="197"/>
        <end position="265"/>
    </location>
</feature>
<dbReference type="Gene3D" id="3.40.50.720">
    <property type="entry name" value="NAD(P)-binding Rossmann-like Domain"/>
    <property type="match status" value="1"/>
</dbReference>
<dbReference type="InterPro" id="IPR006108">
    <property type="entry name" value="3HC_DH_C"/>
</dbReference>
<dbReference type="Proteomes" id="UP000787472">
    <property type="component" value="Unassembled WGS sequence"/>
</dbReference>
<evidence type="ECO:0000313" key="5">
    <source>
        <dbReference type="Proteomes" id="UP000787472"/>
    </source>
</evidence>
<protein>
    <submittedName>
        <fullName evidence="4">L-carnitine dehydrogenase</fullName>
    </submittedName>
</protein>
<dbReference type="Pfam" id="PF00725">
    <property type="entry name" value="3HCDH"/>
    <property type="match status" value="1"/>
</dbReference>
<gene>
    <name evidence="4" type="ORF">G8770_12855</name>
</gene>
<dbReference type="PANTHER" id="PTHR48075">
    <property type="entry name" value="3-HYDROXYACYL-COA DEHYDROGENASE FAMILY PROTEIN"/>
    <property type="match status" value="1"/>
</dbReference>
<dbReference type="Gene3D" id="1.10.1040.10">
    <property type="entry name" value="N-(1-d-carboxylethyl)-l-norvaline Dehydrogenase, domain 2"/>
    <property type="match status" value="1"/>
</dbReference>
<dbReference type="GO" id="GO:0006631">
    <property type="term" value="P:fatty acid metabolic process"/>
    <property type="evidence" value="ECO:0007669"/>
    <property type="project" value="InterPro"/>
</dbReference>
<dbReference type="Pfam" id="PF02737">
    <property type="entry name" value="3HCDH_N"/>
    <property type="match status" value="1"/>
</dbReference>
<sequence length="327" mass="35792">MNVNGGQSERPAPADVTAVGILGTGVIGGSWACHFLRYGLDVVAFDLAPGAEERLRKRVLDVWPQLEELGLKGDASPGKLRFVDSLKELGQSVSIIQESTPEDLAAKQTLFAEIDAAVPGHVVISSSTSGFPMTQIQALCANPARTVVCHPFTPPHIVPFCEVVGGEKTAVEIVDWAADFFQHFGKQVAKMDQELYGFIGNRLQDAIWREALHMVANNECSVSDIDKSIAYGPGLRWAIFGPCMNMAMCGGEGGMARMLDHFGPSLKEPWTRLESPELTDQLYADMVAGADEVLAGRSMTELMQERDELLIRIRKTIEDYRAEKQKQ</sequence>
<dbReference type="GO" id="GO:0070403">
    <property type="term" value="F:NAD+ binding"/>
    <property type="evidence" value="ECO:0007669"/>
    <property type="project" value="InterPro"/>
</dbReference>
<evidence type="ECO:0000256" key="1">
    <source>
        <dbReference type="ARBA" id="ARBA00023002"/>
    </source>
</evidence>
<dbReference type="SUPFAM" id="SSF48179">
    <property type="entry name" value="6-phosphogluconate dehydrogenase C-terminal domain-like"/>
    <property type="match status" value="1"/>
</dbReference>
<dbReference type="SUPFAM" id="SSF51735">
    <property type="entry name" value="NAD(P)-binding Rossmann-fold domains"/>
    <property type="match status" value="1"/>
</dbReference>
<feature type="domain" description="3-hydroxyacyl-CoA dehydrogenase NAD binding" evidence="3">
    <location>
        <begin position="19"/>
        <end position="191"/>
    </location>
</feature>
<keyword evidence="1" id="KW-0560">Oxidoreductase</keyword>
<dbReference type="InterPro" id="IPR006176">
    <property type="entry name" value="3-OHacyl-CoA_DH_NAD-bd"/>
</dbReference>
<comment type="caution">
    <text evidence="4">The sequence shown here is derived from an EMBL/GenBank/DDBJ whole genome shotgun (WGS) entry which is preliminary data.</text>
</comment>
<organism evidence="4 5">
    <name type="scientific">Pseudomaricurvus hydrocarbonicus</name>
    <dbReference type="NCBI Taxonomy" id="1470433"/>
    <lineage>
        <taxon>Bacteria</taxon>
        <taxon>Pseudomonadati</taxon>
        <taxon>Pseudomonadota</taxon>
        <taxon>Gammaproteobacteria</taxon>
        <taxon>Cellvibrionales</taxon>
        <taxon>Cellvibrionaceae</taxon>
        <taxon>Pseudomaricurvus</taxon>
    </lineage>
</organism>